<comment type="subcellular location">
    <subcellularLocation>
        <location evidence="5">Cytoplasm</location>
    </subcellularLocation>
</comment>
<evidence type="ECO:0000313" key="9">
    <source>
        <dbReference type="Proteomes" id="UP000259273"/>
    </source>
</evidence>
<dbReference type="InterPro" id="IPR011961">
    <property type="entry name" value="RimM"/>
</dbReference>
<evidence type="ECO:0000259" key="7">
    <source>
        <dbReference type="Pfam" id="PF24986"/>
    </source>
</evidence>
<dbReference type="GO" id="GO:0005737">
    <property type="term" value="C:cytoplasm"/>
    <property type="evidence" value="ECO:0007669"/>
    <property type="project" value="UniProtKB-SubCell"/>
</dbReference>
<dbReference type="EMBL" id="DMND01000180">
    <property type="protein sequence ID" value="HAN28677.1"/>
    <property type="molecule type" value="Genomic_DNA"/>
</dbReference>
<dbReference type="PANTHER" id="PTHR33692:SF1">
    <property type="entry name" value="RIBOSOME MATURATION FACTOR RIMM"/>
    <property type="match status" value="1"/>
</dbReference>
<gene>
    <name evidence="5" type="primary">rimM</name>
    <name evidence="8" type="ORF">DCP75_13320</name>
</gene>
<dbReference type="InterPro" id="IPR011033">
    <property type="entry name" value="PRC_barrel-like_sf"/>
</dbReference>
<dbReference type="Proteomes" id="UP000259273">
    <property type="component" value="Unassembled WGS sequence"/>
</dbReference>
<dbReference type="Gene3D" id="2.30.30.240">
    <property type="entry name" value="PRC-barrel domain"/>
    <property type="match status" value="1"/>
</dbReference>
<dbReference type="InterPro" id="IPR009000">
    <property type="entry name" value="Transl_B-barrel_sf"/>
</dbReference>
<evidence type="ECO:0000256" key="2">
    <source>
        <dbReference type="ARBA" id="ARBA00022517"/>
    </source>
</evidence>
<accession>A0A3C1KPU0</accession>
<dbReference type="AlphaFoldDB" id="A0A3C1KPU0"/>
<comment type="function">
    <text evidence="5">An accessory protein needed during the final step in the assembly of 30S ribosomal subunit, possibly for assembly of the head region. Essential for efficient processing of 16S rRNA. May be needed both before and after RbfA during the maturation of 16S rRNA. It has affinity for free ribosomal 30S subunits but not for 70S ribosomes.</text>
</comment>
<keyword evidence="4 5" id="KW-0143">Chaperone</keyword>
<organism evidence="8 9">
    <name type="scientific">Haliea salexigens</name>
    <dbReference type="NCBI Taxonomy" id="287487"/>
    <lineage>
        <taxon>Bacteria</taxon>
        <taxon>Pseudomonadati</taxon>
        <taxon>Pseudomonadota</taxon>
        <taxon>Gammaproteobacteria</taxon>
        <taxon>Cellvibrionales</taxon>
        <taxon>Halieaceae</taxon>
        <taxon>Haliea</taxon>
    </lineage>
</organism>
<evidence type="ECO:0000256" key="3">
    <source>
        <dbReference type="ARBA" id="ARBA00022552"/>
    </source>
</evidence>
<evidence type="ECO:0000256" key="5">
    <source>
        <dbReference type="HAMAP-Rule" id="MF_00014"/>
    </source>
</evidence>
<dbReference type="InterPro" id="IPR036976">
    <property type="entry name" value="RimM_N_sf"/>
</dbReference>
<dbReference type="SUPFAM" id="SSF50447">
    <property type="entry name" value="Translation proteins"/>
    <property type="match status" value="1"/>
</dbReference>
<dbReference type="InterPro" id="IPR056792">
    <property type="entry name" value="PRC_RimM"/>
</dbReference>
<keyword evidence="1 5" id="KW-0963">Cytoplasm</keyword>
<dbReference type="GO" id="GO:0006364">
    <property type="term" value="P:rRNA processing"/>
    <property type="evidence" value="ECO:0007669"/>
    <property type="project" value="UniProtKB-UniRule"/>
</dbReference>
<dbReference type="Pfam" id="PF24986">
    <property type="entry name" value="PRC_RimM"/>
    <property type="match status" value="1"/>
</dbReference>
<evidence type="ECO:0000256" key="4">
    <source>
        <dbReference type="ARBA" id="ARBA00023186"/>
    </source>
</evidence>
<dbReference type="GO" id="GO:0042274">
    <property type="term" value="P:ribosomal small subunit biogenesis"/>
    <property type="evidence" value="ECO:0007669"/>
    <property type="project" value="UniProtKB-UniRule"/>
</dbReference>
<dbReference type="GO" id="GO:0043022">
    <property type="term" value="F:ribosome binding"/>
    <property type="evidence" value="ECO:0007669"/>
    <property type="project" value="InterPro"/>
</dbReference>
<keyword evidence="3 5" id="KW-0698">rRNA processing</keyword>
<feature type="domain" description="Ribosome maturation factor RimM PRC barrel" evidence="7">
    <location>
        <begin position="102"/>
        <end position="174"/>
    </location>
</feature>
<sequence>MSEAAERLVIGRITGCYGIKGWVRIHSYTEPMENFLEFSGFKVQRRGAYETIEFDGGRRQGKGLVAHIRGVDDRDLAESFQGLEVSVASNALPELEDGDYYWHQLQGLQVWCHTDNGQVLLGAVDYLIETGANDVLVVKPCEGSIDQRERLIPWLPGTTVRQVDEESGRIEVDWFPED</sequence>
<keyword evidence="2 5" id="KW-0690">Ribosome biogenesis</keyword>
<comment type="similarity">
    <text evidence="5">Belongs to the RimM family.</text>
</comment>
<feature type="domain" description="RimM N-terminal" evidence="6">
    <location>
        <begin position="9"/>
        <end position="88"/>
    </location>
</feature>
<dbReference type="STRING" id="1121937.GCA_000423125_00575"/>
<reference evidence="8 9" key="1">
    <citation type="journal article" date="2018" name="Nat. Biotechnol.">
        <title>A standardized bacterial taxonomy based on genome phylogeny substantially revises the tree of life.</title>
        <authorList>
            <person name="Parks D.H."/>
            <person name="Chuvochina M."/>
            <person name="Waite D.W."/>
            <person name="Rinke C."/>
            <person name="Skarshewski A."/>
            <person name="Chaumeil P.A."/>
            <person name="Hugenholtz P."/>
        </authorList>
    </citation>
    <scope>NUCLEOTIDE SEQUENCE [LARGE SCALE GENOMIC DNA]</scope>
    <source>
        <strain evidence="8">UBA9158</strain>
    </source>
</reference>
<comment type="subunit">
    <text evidence="5">Binds ribosomal protein uS19.</text>
</comment>
<evidence type="ECO:0000256" key="1">
    <source>
        <dbReference type="ARBA" id="ARBA00022490"/>
    </source>
</evidence>
<protein>
    <recommendedName>
        <fullName evidence="5">Ribosome maturation factor RimM</fullName>
    </recommendedName>
</protein>
<dbReference type="Pfam" id="PF01782">
    <property type="entry name" value="RimM"/>
    <property type="match status" value="1"/>
</dbReference>
<evidence type="ECO:0000313" key="8">
    <source>
        <dbReference type="EMBL" id="HAN28677.1"/>
    </source>
</evidence>
<dbReference type="PANTHER" id="PTHR33692">
    <property type="entry name" value="RIBOSOME MATURATION FACTOR RIMM"/>
    <property type="match status" value="1"/>
</dbReference>
<dbReference type="SUPFAM" id="SSF50346">
    <property type="entry name" value="PRC-barrel domain"/>
    <property type="match status" value="1"/>
</dbReference>
<dbReference type="Gene3D" id="2.40.30.60">
    <property type="entry name" value="RimM"/>
    <property type="match status" value="1"/>
</dbReference>
<comment type="caution">
    <text evidence="8">The sequence shown here is derived from an EMBL/GenBank/DDBJ whole genome shotgun (WGS) entry which is preliminary data.</text>
</comment>
<dbReference type="RefSeq" id="WP_027948672.1">
    <property type="nucleotide sequence ID" value="NZ_JBLIAR010000028.1"/>
</dbReference>
<name>A0A3C1KPU0_9GAMM</name>
<comment type="domain">
    <text evidence="5">The PRC barrel domain binds ribosomal protein uS19.</text>
</comment>
<dbReference type="HAMAP" id="MF_00014">
    <property type="entry name" value="Ribosome_mat_RimM"/>
    <property type="match status" value="1"/>
</dbReference>
<evidence type="ECO:0000259" key="6">
    <source>
        <dbReference type="Pfam" id="PF01782"/>
    </source>
</evidence>
<proteinExistence type="inferred from homology"/>
<dbReference type="GO" id="GO:0005840">
    <property type="term" value="C:ribosome"/>
    <property type="evidence" value="ECO:0007669"/>
    <property type="project" value="InterPro"/>
</dbReference>
<dbReference type="NCBIfam" id="TIGR02273">
    <property type="entry name" value="16S_RimM"/>
    <property type="match status" value="1"/>
</dbReference>
<dbReference type="InterPro" id="IPR002676">
    <property type="entry name" value="RimM_N"/>
</dbReference>